<dbReference type="Proteomes" id="UP000077069">
    <property type="component" value="Unassembled WGS sequence"/>
</dbReference>
<dbReference type="OrthoDB" id="3870679at2759"/>
<dbReference type="EMBL" id="KV441556">
    <property type="protein sequence ID" value="OAG02322.1"/>
    <property type="molecule type" value="Genomic_DNA"/>
</dbReference>
<organism evidence="2 3">
    <name type="scientific">Paraphaeosphaeria sporulosa</name>
    <dbReference type="NCBI Taxonomy" id="1460663"/>
    <lineage>
        <taxon>Eukaryota</taxon>
        <taxon>Fungi</taxon>
        <taxon>Dikarya</taxon>
        <taxon>Ascomycota</taxon>
        <taxon>Pezizomycotina</taxon>
        <taxon>Dothideomycetes</taxon>
        <taxon>Pleosporomycetidae</taxon>
        <taxon>Pleosporales</taxon>
        <taxon>Massarineae</taxon>
        <taxon>Didymosphaeriaceae</taxon>
        <taxon>Paraphaeosphaeria</taxon>
    </lineage>
</organism>
<feature type="compositionally biased region" description="Pro residues" evidence="1">
    <location>
        <begin position="64"/>
        <end position="73"/>
    </location>
</feature>
<feature type="compositionally biased region" description="Polar residues" evidence="1">
    <location>
        <begin position="111"/>
        <end position="126"/>
    </location>
</feature>
<feature type="compositionally biased region" description="Basic residues" evidence="1">
    <location>
        <begin position="253"/>
        <end position="264"/>
    </location>
</feature>
<feature type="region of interest" description="Disordered" evidence="1">
    <location>
        <begin position="354"/>
        <end position="388"/>
    </location>
</feature>
<evidence type="ECO:0000313" key="2">
    <source>
        <dbReference type="EMBL" id="OAG02322.1"/>
    </source>
</evidence>
<dbReference type="STRING" id="1460663.A0A177C617"/>
<feature type="region of interest" description="Disordered" evidence="1">
    <location>
        <begin position="483"/>
        <end position="513"/>
    </location>
</feature>
<dbReference type="InParanoid" id="A0A177C617"/>
<protein>
    <submittedName>
        <fullName evidence="2">Uncharacterized protein</fullName>
    </submittedName>
</protein>
<feature type="compositionally biased region" description="Polar residues" evidence="1">
    <location>
        <begin position="154"/>
        <end position="164"/>
    </location>
</feature>
<dbReference type="RefSeq" id="XP_018032687.1">
    <property type="nucleotide sequence ID" value="XM_018173357.1"/>
</dbReference>
<feature type="region of interest" description="Disordered" evidence="1">
    <location>
        <begin position="942"/>
        <end position="1025"/>
    </location>
</feature>
<feature type="compositionally biased region" description="Basic and acidic residues" evidence="1">
    <location>
        <begin position="30"/>
        <end position="49"/>
    </location>
</feature>
<dbReference type="AlphaFoldDB" id="A0A177C617"/>
<feature type="compositionally biased region" description="Acidic residues" evidence="1">
    <location>
        <begin position="942"/>
        <end position="955"/>
    </location>
</feature>
<feature type="region of interest" description="Disordered" evidence="1">
    <location>
        <begin position="610"/>
        <end position="712"/>
    </location>
</feature>
<feature type="compositionally biased region" description="Basic residues" evidence="1">
    <location>
        <begin position="877"/>
        <end position="886"/>
    </location>
</feature>
<gene>
    <name evidence="2" type="ORF">CC84DRAFT_1009214</name>
</gene>
<feature type="region of interest" description="Disordered" evidence="1">
    <location>
        <begin position="908"/>
        <end position="928"/>
    </location>
</feature>
<feature type="compositionally biased region" description="Basic and acidic residues" evidence="1">
    <location>
        <begin position="680"/>
        <end position="712"/>
    </location>
</feature>
<accession>A0A177C617</accession>
<feature type="compositionally biased region" description="Basic residues" evidence="1">
    <location>
        <begin position="354"/>
        <end position="364"/>
    </location>
</feature>
<feature type="region of interest" description="Disordered" evidence="1">
    <location>
        <begin position="1051"/>
        <end position="1085"/>
    </location>
</feature>
<proteinExistence type="predicted"/>
<dbReference type="GeneID" id="28756843"/>
<evidence type="ECO:0000313" key="3">
    <source>
        <dbReference type="Proteomes" id="UP000077069"/>
    </source>
</evidence>
<sequence>MSESPSNAYALLESSFTASPNLRAHKPLPRRSDDHRRLEPAASKEHTLWQDDETESQASSELPTPSPLVPPAVAPNGAESGLPPTPPSNSQDGLPATDYSPPPHVDGVVASLTSRKSTLSTPVNQRSPPTPDPSPPRKATASMTTPERPLPFTYPSSRAESFTTAREEPISSEAESRSSTPLGPRLSVVEEDRGLGLAFEREDDANTPKNTVVEAPLDTASKKLESGLNGQGDLDVEDVPNREWDTNLMRNVTVRRKRNAKPSPKKPDAPRPTSPAVSPIAASTPRRSSSLRERVEASRRSPHTSSVENFAKAINWPIEVVDARTSEPDQKRFSASSMSSTVVEAMVVITPPKPQRRHTLRHSGKNLAYRRDADSPTENGSTIYSRTSIRPDDVPLHRLLHKKASINDRRNRISSDSATMYDRTATPASLRQRAEESAAVTLAHQRSIKSVLQPAADIMSRSNSVTRNASSLNAHKRIASAPEAVTRTRTPSISRSTFNISPPASPSPKRERKISSRLAHVEAALPSSPVENVHDLLLPKLIRKKSPTCKNIAPHATPDVNKSLPEIPLELPIQHTDDLGTEKCEVHDPDQQDTRPSSAMLDRVRHLLASDGTPQPTAAESPRVQETPKTHVSSNEASPNARRGSVSTRGRSEERRRSSFSQDRTSNSRDAIPRPSLDGLHSEEHPRASRERHSFHTDENGRVSFDRSTSRTDEHAMARHLFSQTTPFSQFSDTPIEVSEATAVSIYPHNNNSVTVVQQFARASQEPEAHHYIANEAHFAIPDVEELEEPSTPPFFDASEGPQTELSKPTFTFEPSTPPMQIDLPTFTAVDSPLKNPRTAPEPPVIKFIPPTPAEELERQLVPAPPGPPKRSDSHPQRRLSLKQRARRYSDNFISPFLARASSMRGRSASVSHHGHGQLQIPSVNDEDGSLHPFWRPRGFWDDFDDSESESDDDILPPGGDTSDIEDSDSEPPSPRKRVGALSRRLTNKVKKPNGFLIGNSLGVERSGSNRRKPQINLPSRSMSDRWTKREAPKILIQPPTFPFRRAQSARVQKRPSGASMASSSTQTLERPRRRTDRGTWRQGKTIPGLKNMQVQYIGLSGVKERFRERRAERRREALRKSIGGRWYVEPGTPGGTHVHT</sequence>
<keyword evidence="3" id="KW-1185">Reference proteome</keyword>
<feature type="region of interest" description="Disordered" evidence="1">
    <location>
        <begin position="858"/>
        <end position="886"/>
    </location>
</feature>
<evidence type="ECO:0000256" key="1">
    <source>
        <dbReference type="SAM" id="MobiDB-lite"/>
    </source>
</evidence>
<feature type="compositionally biased region" description="Low complexity" evidence="1">
    <location>
        <begin position="487"/>
        <end position="497"/>
    </location>
</feature>
<reference evidence="2 3" key="1">
    <citation type="submission" date="2016-05" db="EMBL/GenBank/DDBJ databases">
        <title>Comparative analysis of secretome profiles of manganese(II)-oxidizing ascomycete fungi.</title>
        <authorList>
            <consortium name="DOE Joint Genome Institute"/>
            <person name="Zeiner C.A."/>
            <person name="Purvine S.O."/>
            <person name="Zink E.M."/>
            <person name="Wu S."/>
            <person name="Pasa-Tolic L."/>
            <person name="Chaput D.L."/>
            <person name="Haridas S."/>
            <person name="Grigoriev I.V."/>
            <person name="Santelli C.M."/>
            <person name="Hansel C.M."/>
        </authorList>
    </citation>
    <scope>NUCLEOTIDE SEQUENCE [LARGE SCALE GENOMIC DNA]</scope>
    <source>
        <strain evidence="2 3">AP3s5-JAC2a</strain>
    </source>
</reference>
<name>A0A177C617_9PLEO</name>
<feature type="compositionally biased region" description="Polar residues" evidence="1">
    <location>
        <begin position="376"/>
        <end position="388"/>
    </location>
</feature>
<feature type="region of interest" description="Disordered" evidence="1">
    <location>
        <begin position="15"/>
        <end position="306"/>
    </location>
</feature>
<feature type="compositionally biased region" description="Basic and acidic residues" evidence="1">
    <location>
        <begin position="290"/>
        <end position="299"/>
    </location>
</feature>